<dbReference type="InterPro" id="IPR011763">
    <property type="entry name" value="COA_CT_C"/>
</dbReference>
<dbReference type="InterPro" id="IPR051047">
    <property type="entry name" value="AccD/PCCB"/>
</dbReference>
<dbReference type="PROSITE" id="PS50980">
    <property type="entry name" value="COA_CT_NTER"/>
    <property type="match status" value="1"/>
</dbReference>
<name>A0A6N4WBF8_9MYCO</name>
<accession>A0A6N4WBF8</accession>
<reference evidence="4 5" key="1">
    <citation type="journal article" date="2019" name="Emerg. Microbes Infect.">
        <title>Comprehensive subspecies identification of 175 nontuberculous mycobacteria species based on 7547 genomic profiles.</title>
        <authorList>
            <person name="Matsumoto Y."/>
            <person name="Kinjo T."/>
            <person name="Motooka D."/>
            <person name="Nabeya D."/>
            <person name="Jung N."/>
            <person name="Uechi K."/>
            <person name="Horii T."/>
            <person name="Iida T."/>
            <person name="Fujita J."/>
            <person name="Nakamura S."/>
        </authorList>
    </citation>
    <scope>NUCLEOTIDE SEQUENCE [LARGE SCALE GENOMIC DNA]</scope>
    <source>
        <strain evidence="4 5">JCM 30275</strain>
    </source>
</reference>
<proteinExistence type="inferred from homology"/>
<evidence type="ECO:0000313" key="5">
    <source>
        <dbReference type="Proteomes" id="UP000467249"/>
    </source>
</evidence>
<dbReference type="PANTHER" id="PTHR43842:SF2">
    <property type="entry name" value="PROPIONYL-COA CARBOXYLASE BETA CHAIN, MITOCHONDRIAL"/>
    <property type="match status" value="1"/>
</dbReference>
<organism evidence="4 5">
    <name type="scientific">Mycolicibacterium anyangense</name>
    <dbReference type="NCBI Taxonomy" id="1431246"/>
    <lineage>
        <taxon>Bacteria</taxon>
        <taxon>Bacillati</taxon>
        <taxon>Actinomycetota</taxon>
        <taxon>Actinomycetes</taxon>
        <taxon>Mycobacteriales</taxon>
        <taxon>Mycobacteriaceae</taxon>
        <taxon>Mycolicibacterium</taxon>
    </lineage>
</organism>
<evidence type="ECO:0000313" key="4">
    <source>
        <dbReference type="EMBL" id="BBZ77848.1"/>
    </source>
</evidence>
<dbReference type="InterPro" id="IPR034733">
    <property type="entry name" value="AcCoA_carboxyl_beta"/>
</dbReference>
<evidence type="ECO:0000259" key="2">
    <source>
        <dbReference type="PROSITE" id="PS50980"/>
    </source>
</evidence>
<dbReference type="Pfam" id="PF01039">
    <property type="entry name" value="Carboxyl_trans"/>
    <property type="match status" value="1"/>
</dbReference>
<dbReference type="RefSeq" id="WP_163805100.1">
    <property type="nucleotide sequence ID" value="NZ_AP022620.1"/>
</dbReference>
<evidence type="ECO:0000259" key="3">
    <source>
        <dbReference type="PROSITE" id="PS50989"/>
    </source>
</evidence>
<evidence type="ECO:0000256" key="1">
    <source>
        <dbReference type="ARBA" id="ARBA00006102"/>
    </source>
</evidence>
<keyword evidence="5" id="KW-1185">Reference proteome</keyword>
<dbReference type="AlphaFoldDB" id="A0A6N4WBF8"/>
<dbReference type="Proteomes" id="UP000467249">
    <property type="component" value="Chromosome"/>
</dbReference>
<sequence>MADRPELDELLQRRALTEDAARPDAVQRRHAAGGRTARENIADLVDPGTFVEYGRFAIAAQRQRRDLDDLIARTPADGLIAGTAQIDGRPCAVLSYDYTVLAGTQGVFGHLKKDRLFELIERMRLPTVFFAEGGGGRPGDTDHPTVSSLEVRAFKLWAALSGVVPRIAVVKGRCFAGNAVIAGCSDLIVATADTSIGMGGPAMIAGGGLGEVAPDAVGPISVQAPNGVVDVVVADEAEAVAVTKRLMGYFQGPTAPGPAADQTPLRTIVPERARRAYPVGPVIETIADEGTVTFLREKFAPEMVTALARIEGRPVGVIANNSMVMAGAITAAAADKAARFLQLCDTFGIPIVSLIDCPGYMVGPAAESEALVRRASRLLVAGAAMRVPMVAVVLRRGYGLGAQAMTGGSLREPLLTVAWAGAHLGPMGLEGAVRLGMRKELEAIADDAEREQRVRQATAAAQDHAKALNAAQLFEIDDVIDPAETRALIAATFAAATAHGELRPPHRFVDTW</sequence>
<dbReference type="GO" id="GO:0004658">
    <property type="term" value="F:propionyl-CoA carboxylase activity"/>
    <property type="evidence" value="ECO:0007669"/>
    <property type="project" value="TreeGrafter"/>
</dbReference>
<dbReference type="Gene3D" id="3.90.226.10">
    <property type="entry name" value="2-enoyl-CoA Hydratase, Chain A, domain 1"/>
    <property type="match status" value="2"/>
</dbReference>
<dbReference type="SUPFAM" id="SSF52096">
    <property type="entry name" value="ClpP/crotonase"/>
    <property type="match status" value="2"/>
</dbReference>
<gene>
    <name evidence="4" type="ORF">MANY_31850</name>
</gene>
<dbReference type="EMBL" id="AP022620">
    <property type="protein sequence ID" value="BBZ77848.1"/>
    <property type="molecule type" value="Genomic_DNA"/>
</dbReference>
<dbReference type="PANTHER" id="PTHR43842">
    <property type="entry name" value="PROPIONYL-COA CARBOXYLASE BETA CHAIN"/>
    <property type="match status" value="1"/>
</dbReference>
<protein>
    <submittedName>
        <fullName evidence="4">Biotin carboxylase</fullName>
    </submittedName>
</protein>
<dbReference type="KEGG" id="many:MANY_31850"/>
<dbReference type="InterPro" id="IPR029045">
    <property type="entry name" value="ClpP/crotonase-like_dom_sf"/>
</dbReference>
<feature type="domain" description="CoA carboxyltransferase N-terminal" evidence="2">
    <location>
        <begin position="1"/>
        <end position="264"/>
    </location>
</feature>
<comment type="similarity">
    <text evidence="1">Belongs to the AccD/PCCB family.</text>
</comment>
<feature type="domain" description="CoA carboxyltransferase C-terminal" evidence="3">
    <location>
        <begin position="260"/>
        <end position="499"/>
    </location>
</feature>
<dbReference type="InterPro" id="IPR011762">
    <property type="entry name" value="COA_CT_N"/>
</dbReference>
<dbReference type="PROSITE" id="PS50989">
    <property type="entry name" value="COA_CT_CTER"/>
    <property type="match status" value="1"/>
</dbReference>